<feature type="compositionally biased region" description="Low complexity" evidence="1">
    <location>
        <begin position="70"/>
        <end position="79"/>
    </location>
</feature>
<feature type="signal peptide" evidence="2">
    <location>
        <begin position="1"/>
        <end position="27"/>
    </location>
</feature>
<gene>
    <name evidence="3" type="ordered locus">Os03g0758500</name>
    <name evidence="3" type="ORF">OSNPB_030758500</name>
</gene>
<reference evidence="3 4" key="3">
    <citation type="journal article" date="2013" name="Rice">
        <title>Improvement of the Oryza sativa Nipponbare reference genome using next generation sequence and optical map data.</title>
        <authorList>
            <person name="Kawahara Y."/>
            <person name="de la Bastide M."/>
            <person name="Hamilton J.P."/>
            <person name="Kanamori H."/>
            <person name="McCombie W.R."/>
            <person name="Ouyang S."/>
            <person name="Schwartz D.C."/>
            <person name="Tanaka T."/>
            <person name="Wu J."/>
            <person name="Zhou S."/>
            <person name="Childs K.L."/>
            <person name="Davidson R.M."/>
            <person name="Lin H."/>
            <person name="Quesada-Ocampo L."/>
            <person name="Vaillancourt B."/>
            <person name="Sakai H."/>
            <person name="Lee S.S."/>
            <person name="Kim J."/>
            <person name="Numa H."/>
            <person name="Itoh T."/>
            <person name="Buell C.R."/>
            <person name="Matsumoto T."/>
        </authorList>
    </citation>
    <scope>NUCLEOTIDE SEQUENCE [LARGE SCALE GENOMIC DNA]</scope>
    <source>
        <strain evidence="4">cv. Nipponbare</strain>
    </source>
</reference>
<sequence length="79" mass="8564">MVMTRRRAALLVVAMCACAALPSTTTANKFSINWKPNTNYSDWPAQHGPFYKGDWLGTLPSPPPPPPASPASRVPRSGR</sequence>
<feature type="compositionally biased region" description="Pro residues" evidence="1">
    <location>
        <begin position="60"/>
        <end position="69"/>
    </location>
</feature>
<accession>A0A0P0W3A8</accession>
<dbReference type="PROSITE" id="PS51257">
    <property type="entry name" value="PROKAR_LIPOPROTEIN"/>
    <property type="match status" value="1"/>
</dbReference>
<dbReference type="EMBL" id="AP014959">
    <property type="protein sequence ID" value="BAS86483.1"/>
    <property type="molecule type" value="Genomic_DNA"/>
</dbReference>
<evidence type="ECO:0000256" key="1">
    <source>
        <dbReference type="SAM" id="MobiDB-lite"/>
    </source>
</evidence>
<dbReference type="Proteomes" id="UP000059680">
    <property type="component" value="Chromosome 3"/>
</dbReference>
<feature type="region of interest" description="Disordered" evidence="1">
    <location>
        <begin position="54"/>
        <end position="79"/>
    </location>
</feature>
<evidence type="ECO:0000313" key="4">
    <source>
        <dbReference type="Proteomes" id="UP000059680"/>
    </source>
</evidence>
<feature type="chain" id="PRO_5006056551" evidence="2">
    <location>
        <begin position="28"/>
        <end position="79"/>
    </location>
</feature>
<keyword evidence="4" id="KW-1185">Reference proteome</keyword>
<protein>
    <submittedName>
        <fullName evidence="3">Os03g0758500 protein</fullName>
    </submittedName>
</protein>
<evidence type="ECO:0000256" key="2">
    <source>
        <dbReference type="SAM" id="SignalP"/>
    </source>
</evidence>
<dbReference type="AlphaFoldDB" id="A0A0P0W3A8"/>
<name>A0A0P0W3A8_ORYSJ</name>
<dbReference type="Gramene" id="Os03t0758500-02">
    <property type="protein sequence ID" value="Os03t0758500-02"/>
    <property type="gene ID" value="Os03g0758500"/>
</dbReference>
<proteinExistence type="predicted"/>
<dbReference type="ExpressionAtlas" id="A0A0P0W3A8">
    <property type="expression patterns" value="baseline and differential"/>
</dbReference>
<evidence type="ECO:0000313" key="3">
    <source>
        <dbReference type="EMBL" id="BAS86483.1"/>
    </source>
</evidence>
<keyword evidence="2" id="KW-0732">Signal</keyword>
<reference evidence="4" key="1">
    <citation type="journal article" date="2005" name="Nature">
        <title>The map-based sequence of the rice genome.</title>
        <authorList>
            <consortium name="International rice genome sequencing project (IRGSP)"/>
            <person name="Matsumoto T."/>
            <person name="Wu J."/>
            <person name="Kanamori H."/>
            <person name="Katayose Y."/>
            <person name="Fujisawa M."/>
            <person name="Namiki N."/>
            <person name="Mizuno H."/>
            <person name="Yamamoto K."/>
            <person name="Antonio B.A."/>
            <person name="Baba T."/>
            <person name="Sakata K."/>
            <person name="Nagamura Y."/>
            <person name="Aoki H."/>
            <person name="Arikawa K."/>
            <person name="Arita K."/>
            <person name="Bito T."/>
            <person name="Chiden Y."/>
            <person name="Fujitsuka N."/>
            <person name="Fukunaka R."/>
            <person name="Hamada M."/>
            <person name="Harada C."/>
            <person name="Hayashi A."/>
            <person name="Hijishita S."/>
            <person name="Honda M."/>
            <person name="Hosokawa S."/>
            <person name="Ichikawa Y."/>
            <person name="Idonuma A."/>
            <person name="Iijima M."/>
            <person name="Ikeda M."/>
            <person name="Ikeno M."/>
            <person name="Ito K."/>
            <person name="Ito S."/>
            <person name="Ito T."/>
            <person name="Ito Y."/>
            <person name="Ito Y."/>
            <person name="Iwabuchi A."/>
            <person name="Kamiya K."/>
            <person name="Karasawa W."/>
            <person name="Kurita K."/>
            <person name="Katagiri S."/>
            <person name="Kikuta A."/>
            <person name="Kobayashi H."/>
            <person name="Kobayashi N."/>
            <person name="Machita K."/>
            <person name="Maehara T."/>
            <person name="Masukawa M."/>
            <person name="Mizubayashi T."/>
            <person name="Mukai Y."/>
            <person name="Nagasaki H."/>
            <person name="Nagata Y."/>
            <person name="Naito S."/>
            <person name="Nakashima M."/>
            <person name="Nakama Y."/>
            <person name="Nakamichi Y."/>
            <person name="Nakamura M."/>
            <person name="Meguro A."/>
            <person name="Negishi M."/>
            <person name="Ohta I."/>
            <person name="Ohta T."/>
            <person name="Okamoto M."/>
            <person name="Ono N."/>
            <person name="Saji S."/>
            <person name="Sakaguchi M."/>
            <person name="Sakai K."/>
            <person name="Shibata M."/>
            <person name="Shimokawa T."/>
            <person name="Song J."/>
            <person name="Takazaki Y."/>
            <person name="Terasawa K."/>
            <person name="Tsugane M."/>
            <person name="Tsuji K."/>
            <person name="Ueda S."/>
            <person name="Waki K."/>
            <person name="Yamagata H."/>
            <person name="Yamamoto M."/>
            <person name="Yamamoto S."/>
            <person name="Yamane H."/>
            <person name="Yoshiki S."/>
            <person name="Yoshihara R."/>
            <person name="Yukawa K."/>
            <person name="Zhong H."/>
            <person name="Yano M."/>
            <person name="Yuan Q."/>
            <person name="Ouyang S."/>
            <person name="Liu J."/>
            <person name="Jones K.M."/>
            <person name="Gansberger K."/>
            <person name="Moffat K."/>
            <person name="Hill J."/>
            <person name="Bera J."/>
            <person name="Fadrosh D."/>
            <person name="Jin S."/>
            <person name="Johri S."/>
            <person name="Kim M."/>
            <person name="Overton L."/>
            <person name="Reardon M."/>
            <person name="Tsitrin T."/>
            <person name="Vuong H."/>
            <person name="Weaver B."/>
            <person name="Ciecko A."/>
            <person name="Tallon L."/>
            <person name="Jackson J."/>
            <person name="Pai G."/>
            <person name="Aken S.V."/>
            <person name="Utterback T."/>
            <person name="Reidmuller S."/>
            <person name="Feldblyum T."/>
            <person name="Hsiao J."/>
            <person name="Zismann V."/>
            <person name="Iobst S."/>
            <person name="de Vazeille A.R."/>
            <person name="Buell C.R."/>
            <person name="Ying K."/>
            <person name="Li Y."/>
            <person name="Lu T."/>
            <person name="Huang Y."/>
            <person name="Zhao Q."/>
            <person name="Feng Q."/>
            <person name="Zhang L."/>
            <person name="Zhu J."/>
            <person name="Weng Q."/>
            <person name="Mu J."/>
            <person name="Lu Y."/>
            <person name="Fan D."/>
            <person name="Liu Y."/>
            <person name="Guan J."/>
            <person name="Zhang Y."/>
            <person name="Yu S."/>
            <person name="Liu X."/>
            <person name="Zhang Y."/>
            <person name="Hong G."/>
            <person name="Han B."/>
            <person name="Choisne N."/>
            <person name="Demange N."/>
            <person name="Orjeda G."/>
            <person name="Samain S."/>
            <person name="Cattolico L."/>
            <person name="Pelletier E."/>
            <person name="Couloux A."/>
            <person name="Segurens B."/>
            <person name="Wincker P."/>
            <person name="D'Hont A."/>
            <person name="Scarpelli C."/>
            <person name="Weissenbach J."/>
            <person name="Salanoubat M."/>
            <person name="Quetier F."/>
            <person name="Yu Y."/>
            <person name="Kim H.R."/>
            <person name="Rambo T."/>
            <person name="Currie J."/>
            <person name="Collura K."/>
            <person name="Luo M."/>
            <person name="Yang T."/>
            <person name="Ammiraju J.S.S."/>
            <person name="Engler F."/>
            <person name="Soderlund C."/>
            <person name="Wing R.A."/>
            <person name="Palmer L.E."/>
            <person name="de la Bastide M."/>
            <person name="Spiegel L."/>
            <person name="Nascimento L."/>
            <person name="Zutavern T."/>
            <person name="O'Shaughnessy A."/>
            <person name="Dike S."/>
            <person name="Dedhia N."/>
            <person name="Preston R."/>
            <person name="Balija V."/>
            <person name="McCombie W.R."/>
            <person name="Chow T."/>
            <person name="Chen H."/>
            <person name="Chung M."/>
            <person name="Chen C."/>
            <person name="Shaw J."/>
            <person name="Wu H."/>
            <person name="Hsiao K."/>
            <person name="Chao Y."/>
            <person name="Chu M."/>
            <person name="Cheng C."/>
            <person name="Hour A."/>
            <person name="Lee P."/>
            <person name="Lin S."/>
            <person name="Lin Y."/>
            <person name="Liou J."/>
            <person name="Liu S."/>
            <person name="Hsing Y."/>
            <person name="Raghuvanshi S."/>
            <person name="Mohanty A."/>
            <person name="Bharti A.K."/>
            <person name="Gaur A."/>
            <person name="Gupta V."/>
            <person name="Kumar D."/>
            <person name="Ravi V."/>
            <person name="Vij S."/>
            <person name="Kapur A."/>
            <person name="Khurana P."/>
            <person name="Khurana P."/>
            <person name="Khurana J.P."/>
            <person name="Tyagi A.K."/>
            <person name="Gaikwad K."/>
            <person name="Singh A."/>
            <person name="Dalal V."/>
            <person name="Srivastava S."/>
            <person name="Dixit A."/>
            <person name="Pal A.K."/>
            <person name="Ghazi I.A."/>
            <person name="Yadav M."/>
            <person name="Pandit A."/>
            <person name="Bhargava A."/>
            <person name="Sureshbabu K."/>
            <person name="Batra K."/>
            <person name="Sharma T.R."/>
            <person name="Mohapatra T."/>
            <person name="Singh N.K."/>
            <person name="Messing J."/>
            <person name="Nelson A.B."/>
            <person name="Fuks G."/>
            <person name="Kavchok S."/>
            <person name="Keizer G."/>
            <person name="Linton E."/>
            <person name="Llaca V."/>
            <person name="Song R."/>
            <person name="Tanyolac B."/>
            <person name="Young S."/>
            <person name="Ho-Il K."/>
            <person name="Hahn J.H."/>
            <person name="Sangsakoo G."/>
            <person name="Vanavichit A."/>
            <person name="de Mattos Luiz.A.T."/>
            <person name="Zimmer P.D."/>
            <person name="Malone G."/>
            <person name="Dellagostin O."/>
            <person name="de Oliveira A.C."/>
            <person name="Bevan M."/>
            <person name="Bancroft I."/>
            <person name="Minx P."/>
            <person name="Cordum H."/>
            <person name="Wilson R."/>
            <person name="Cheng Z."/>
            <person name="Jin W."/>
            <person name="Jiang J."/>
            <person name="Leong S.A."/>
            <person name="Iwama H."/>
            <person name="Gojobori T."/>
            <person name="Itoh T."/>
            <person name="Niimura Y."/>
            <person name="Fujii Y."/>
            <person name="Habara T."/>
            <person name="Sakai H."/>
            <person name="Sato Y."/>
            <person name="Wilson G."/>
            <person name="Kumar K."/>
            <person name="McCouch S."/>
            <person name="Juretic N."/>
            <person name="Hoen D."/>
            <person name="Wright S."/>
            <person name="Bruskiewich R."/>
            <person name="Bureau T."/>
            <person name="Miyao A."/>
            <person name="Hirochika H."/>
            <person name="Nishikawa T."/>
            <person name="Kadowaki K."/>
            <person name="Sugiura M."/>
            <person name="Burr B."/>
            <person name="Sasaki T."/>
        </authorList>
    </citation>
    <scope>NUCLEOTIDE SEQUENCE [LARGE SCALE GENOMIC DNA]</scope>
    <source>
        <strain evidence="4">cv. Nipponbare</strain>
    </source>
</reference>
<organism evidence="3 4">
    <name type="scientific">Oryza sativa subsp. japonica</name>
    <name type="common">Rice</name>
    <dbReference type="NCBI Taxonomy" id="39947"/>
    <lineage>
        <taxon>Eukaryota</taxon>
        <taxon>Viridiplantae</taxon>
        <taxon>Streptophyta</taxon>
        <taxon>Embryophyta</taxon>
        <taxon>Tracheophyta</taxon>
        <taxon>Spermatophyta</taxon>
        <taxon>Magnoliopsida</taxon>
        <taxon>Liliopsida</taxon>
        <taxon>Poales</taxon>
        <taxon>Poaceae</taxon>
        <taxon>BOP clade</taxon>
        <taxon>Oryzoideae</taxon>
        <taxon>Oryzeae</taxon>
        <taxon>Oryzinae</taxon>
        <taxon>Oryza</taxon>
        <taxon>Oryza sativa</taxon>
    </lineage>
</organism>
<reference evidence="3 4" key="2">
    <citation type="journal article" date="2013" name="Plant Cell Physiol.">
        <title>Rice Annotation Project Database (RAP-DB): an integrative and interactive database for rice genomics.</title>
        <authorList>
            <person name="Sakai H."/>
            <person name="Lee S.S."/>
            <person name="Tanaka T."/>
            <person name="Numa H."/>
            <person name="Kim J."/>
            <person name="Kawahara Y."/>
            <person name="Wakimoto H."/>
            <person name="Yang C.C."/>
            <person name="Iwamoto M."/>
            <person name="Abe T."/>
            <person name="Yamada Y."/>
            <person name="Muto A."/>
            <person name="Inokuchi H."/>
            <person name="Ikemura T."/>
            <person name="Matsumoto T."/>
            <person name="Sasaki T."/>
            <person name="Itoh T."/>
        </authorList>
    </citation>
    <scope>NUCLEOTIDE SEQUENCE [LARGE SCALE GENOMIC DNA]</scope>
    <source>
        <strain evidence="4">cv. Nipponbare</strain>
    </source>
</reference>